<dbReference type="CDD" id="cd24049">
    <property type="entry name" value="ASKHA_NBD_PilM"/>
    <property type="match status" value="1"/>
</dbReference>
<evidence type="ECO:0000313" key="1">
    <source>
        <dbReference type="EMBL" id="PIR90864.1"/>
    </source>
</evidence>
<proteinExistence type="predicted"/>
<dbReference type="Proteomes" id="UP000230882">
    <property type="component" value="Unassembled WGS sequence"/>
</dbReference>
<dbReference type="Pfam" id="PF11104">
    <property type="entry name" value="PilM_2"/>
    <property type="match status" value="1"/>
</dbReference>
<evidence type="ECO:0008006" key="3">
    <source>
        <dbReference type="Google" id="ProtNLM"/>
    </source>
</evidence>
<dbReference type="PANTHER" id="PTHR32432">
    <property type="entry name" value="CELL DIVISION PROTEIN FTSA-RELATED"/>
    <property type="match status" value="1"/>
</dbReference>
<gene>
    <name evidence="1" type="ORF">COU02_01835</name>
</gene>
<dbReference type="Gene3D" id="3.30.420.40">
    <property type="match status" value="2"/>
</dbReference>
<dbReference type="SUPFAM" id="SSF53067">
    <property type="entry name" value="Actin-like ATPase domain"/>
    <property type="match status" value="2"/>
</dbReference>
<dbReference type="EMBL" id="PFAU01000044">
    <property type="protein sequence ID" value="PIR90864.1"/>
    <property type="molecule type" value="Genomic_DNA"/>
</dbReference>
<comment type="caution">
    <text evidence="1">The sequence shown here is derived from an EMBL/GenBank/DDBJ whole genome shotgun (WGS) entry which is preliminary data.</text>
</comment>
<name>A0A2H0UVH0_9BACT</name>
<dbReference type="InterPro" id="IPR043129">
    <property type="entry name" value="ATPase_NBD"/>
</dbReference>
<dbReference type="PIRSF" id="PIRSF019169">
    <property type="entry name" value="PilM"/>
    <property type="match status" value="1"/>
</dbReference>
<organism evidence="1 2">
    <name type="scientific">bacterium (Candidatus Gribaldobacteria) CG10_big_fil_rev_8_21_14_0_10_37_46</name>
    <dbReference type="NCBI Taxonomy" id="2014276"/>
    <lineage>
        <taxon>Bacteria</taxon>
        <taxon>Candidatus Gribaldobacteria</taxon>
    </lineage>
</organism>
<dbReference type="InterPro" id="IPR050696">
    <property type="entry name" value="FtsA/MreB"/>
</dbReference>
<dbReference type="PANTHER" id="PTHR32432:SF3">
    <property type="entry name" value="ETHANOLAMINE UTILIZATION PROTEIN EUTJ"/>
    <property type="match status" value="1"/>
</dbReference>
<protein>
    <recommendedName>
        <fullName evidence="3">SHS2 domain-containing protein</fullName>
    </recommendedName>
</protein>
<accession>A0A2H0UVH0</accession>
<dbReference type="AlphaFoldDB" id="A0A2H0UVH0"/>
<dbReference type="Gene3D" id="3.30.1490.300">
    <property type="match status" value="1"/>
</dbReference>
<dbReference type="NCBIfam" id="TIGR01175">
    <property type="entry name" value="pilM"/>
    <property type="match status" value="1"/>
</dbReference>
<reference evidence="2" key="1">
    <citation type="submission" date="2017-09" db="EMBL/GenBank/DDBJ databases">
        <title>Depth-based differentiation of microbial function through sediment-hosted aquifers and enrichment of novel symbionts in the deep terrestrial subsurface.</title>
        <authorList>
            <person name="Probst A.J."/>
            <person name="Ladd B."/>
            <person name="Jarett J.K."/>
            <person name="Geller-Mcgrath D.E."/>
            <person name="Sieber C.M.K."/>
            <person name="Emerson J.B."/>
            <person name="Anantharaman K."/>
            <person name="Thomas B.C."/>
            <person name="Malmstrom R."/>
            <person name="Stieglmeier M."/>
            <person name="Klingl A."/>
            <person name="Woyke T."/>
            <person name="Ryan C.M."/>
            <person name="Banfield J.F."/>
        </authorList>
    </citation>
    <scope>NUCLEOTIDE SEQUENCE [LARGE SCALE GENOMIC DNA]</scope>
</reference>
<sequence length="360" mass="40058">MALGLSKIFSKTCLGIDIGSFSIKIVELSRLGKKTRIENYIQFQVPSQADSLFRVFGEQNLLLLGDKIAEILDALLKKAGIREKKAFLSIPDFSTFFTTFELPPMTMSEIPKAVEFEACHHIPFPLAEVTFDWQTIKAEEELGGRKSHKILLVAVPNKVVQQYQRMATLSNLQLKGLEAETFALMRSSVRETEKEEPICLVDIGYTSTTISIAENGLLRQSHSFDISANSLTQALANSLKTNWQEAEKTKQEFGLDPKKTPVFLALRPQIDSISQEIEKVCQNFYQTDGKKVEDIILAGGAASLSGLKEYFKVFLKKDIKIANPFYSSNISYPPLLEGRLKEVGPSFAIALGLALRGIGQ</sequence>
<evidence type="ECO:0000313" key="2">
    <source>
        <dbReference type="Proteomes" id="UP000230882"/>
    </source>
</evidence>
<dbReference type="InterPro" id="IPR005883">
    <property type="entry name" value="PilM"/>
</dbReference>